<feature type="domain" description="Integrase catalytic" evidence="1">
    <location>
        <begin position="2"/>
        <end position="55"/>
    </location>
</feature>
<dbReference type="PANTHER" id="PTHR46889:SF4">
    <property type="entry name" value="TRANSPOSASE INSO FOR INSERTION SEQUENCE ELEMENT IS911B-RELATED"/>
    <property type="match status" value="1"/>
</dbReference>
<proteinExistence type="predicted"/>
<dbReference type="InterPro" id="IPR050900">
    <property type="entry name" value="Transposase_IS3/IS150/IS904"/>
</dbReference>
<dbReference type="PANTHER" id="PTHR46889">
    <property type="entry name" value="TRANSPOSASE INSF FOR INSERTION SEQUENCE IS3B-RELATED"/>
    <property type="match status" value="1"/>
</dbReference>
<dbReference type="InterPro" id="IPR012337">
    <property type="entry name" value="RNaseH-like_sf"/>
</dbReference>
<evidence type="ECO:0000259" key="1">
    <source>
        <dbReference type="Pfam" id="PF13333"/>
    </source>
</evidence>
<protein>
    <recommendedName>
        <fullName evidence="1">Integrase catalytic domain-containing protein</fullName>
    </recommendedName>
</protein>
<dbReference type="GO" id="GO:0015074">
    <property type="term" value="P:DNA integration"/>
    <property type="evidence" value="ECO:0007669"/>
    <property type="project" value="InterPro"/>
</dbReference>
<accession>A0A1J5PF49</accession>
<name>A0A1J5PF49_9ZZZZ</name>
<dbReference type="AlphaFoldDB" id="A0A1J5PF49"/>
<dbReference type="SUPFAM" id="SSF53098">
    <property type="entry name" value="Ribonuclease H-like"/>
    <property type="match status" value="1"/>
</dbReference>
<organism evidence="2">
    <name type="scientific">mine drainage metagenome</name>
    <dbReference type="NCBI Taxonomy" id="410659"/>
    <lineage>
        <taxon>unclassified sequences</taxon>
        <taxon>metagenomes</taxon>
        <taxon>ecological metagenomes</taxon>
    </lineage>
</organism>
<evidence type="ECO:0000313" key="2">
    <source>
        <dbReference type="EMBL" id="OIQ66148.1"/>
    </source>
</evidence>
<gene>
    <name evidence="2" type="ORF">GALL_522860</name>
</gene>
<sequence>MESFFSTLKIERAHRKRYKTRDEVRADVFDYIERFYNPKRRHSTLNGISPVEFEKRYAGLTVCP</sequence>
<comment type="caution">
    <text evidence="2">The sequence shown here is derived from an EMBL/GenBank/DDBJ whole genome shotgun (WGS) entry which is preliminary data.</text>
</comment>
<reference evidence="2" key="1">
    <citation type="submission" date="2016-10" db="EMBL/GenBank/DDBJ databases">
        <title>Sequence of Gallionella enrichment culture.</title>
        <authorList>
            <person name="Poehlein A."/>
            <person name="Muehling M."/>
            <person name="Daniel R."/>
        </authorList>
    </citation>
    <scope>NUCLEOTIDE SEQUENCE</scope>
</reference>
<dbReference type="InterPro" id="IPR001584">
    <property type="entry name" value="Integrase_cat-core"/>
</dbReference>
<dbReference type="Pfam" id="PF13333">
    <property type="entry name" value="rve_2"/>
    <property type="match status" value="1"/>
</dbReference>
<dbReference type="EMBL" id="MLJW01006803">
    <property type="protein sequence ID" value="OIQ66148.1"/>
    <property type="molecule type" value="Genomic_DNA"/>
</dbReference>